<sequence length="67" mass="7659">MLVGSAVCAVAYYLLKRHKSRNVKSMNFDNPVYRKTTTEDQLIMEKNGSRSNLPQSMQPLNQDLDIV</sequence>
<reference evidence="2" key="1">
    <citation type="submission" date="2014-12" db="EMBL/GenBank/DDBJ databases">
        <title>Insight into the proteome of Arion vulgaris.</title>
        <authorList>
            <person name="Aradska J."/>
            <person name="Bulat T."/>
            <person name="Smidak R."/>
            <person name="Sarate P."/>
            <person name="Gangsoo J."/>
            <person name="Sialana F."/>
            <person name="Bilban M."/>
            <person name="Lubec G."/>
        </authorList>
    </citation>
    <scope>NUCLEOTIDE SEQUENCE</scope>
    <source>
        <tissue evidence="2">Skin</tissue>
    </source>
</reference>
<evidence type="ECO:0000313" key="2">
    <source>
        <dbReference type="EMBL" id="CEK79553.1"/>
    </source>
</evidence>
<gene>
    <name evidence="2" type="primary">ORF116104</name>
</gene>
<accession>A0A0B7AFL6</accession>
<protein>
    <submittedName>
        <fullName evidence="2">Uncharacterized protein</fullName>
    </submittedName>
</protein>
<organism evidence="2">
    <name type="scientific">Arion vulgaris</name>
    <dbReference type="NCBI Taxonomy" id="1028688"/>
    <lineage>
        <taxon>Eukaryota</taxon>
        <taxon>Metazoa</taxon>
        <taxon>Spiralia</taxon>
        <taxon>Lophotrochozoa</taxon>
        <taxon>Mollusca</taxon>
        <taxon>Gastropoda</taxon>
        <taxon>Heterobranchia</taxon>
        <taxon>Euthyneura</taxon>
        <taxon>Panpulmonata</taxon>
        <taxon>Eupulmonata</taxon>
        <taxon>Stylommatophora</taxon>
        <taxon>Helicina</taxon>
        <taxon>Arionoidea</taxon>
        <taxon>Arionidae</taxon>
        <taxon>Arion</taxon>
    </lineage>
</organism>
<dbReference type="AlphaFoldDB" id="A0A0B7AFL6"/>
<evidence type="ECO:0000256" key="1">
    <source>
        <dbReference type="SAM" id="MobiDB-lite"/>
    </source>
</evidence>
<dbReference type="EMBL" id="HACG01032688">
    <property type="protein sequence ID" value="CEK79553.1"/>
    <property type="molecule type" value="Transcribed_RNA"/>
</dbReference>
<proteinExistence type="predicted"/>
<feature type="region of interest" description="Disordered" evidence="1">
    <location>
        <begin position="48"/>
        <end position="67"/>
    </location>
</feature>
<feature type="compositionally biased region" description="Polar residues" evidence="1">
    <location>
        <begin position="49"/>
        <end position="61"/>
    </location>
</feature>
<name>A0A0B7AFL6_9EUPU</name>